<dbReference type="EMBL" id="ML978126">
    <property type="protein sequence ID" value="KAF2098681.1"/>
    <property type="molecule type" value="Genomic_DNA"/>
</dbReference>
<keyword evidence="1" id="KW-0560">Oxidoreductase</keyword>
<proteinExistence type="predicted"/>
<keyword evidence="3" id="KW-1185">Reference proteome</keyword>
<dbReference type="Proteomes" id="UP000799772">
    <property type="component" value="Unassembled WGS sequence"/>
</dbReference>
<evidence type="ECO:0008006" key="4">
    <source>
        <dbReference type="Google" id="ProtNLM"/>
    </source>
</evidence>
<protein>
    <recommendedName>
        <fullName evidence="4">HypA-like protein</fullName>
    </recommendedName>
</protein>
<dbReference type="PANTHER" id="PTHR35870:SF1">
    <property type="entry name" value="PROTEIN, PUTATIVE (AFU_ORTHOLOGUE AFUA_5G03330)-RELATED"/>
    <property type="match status" value="1"/>
</dbReference>
<dbReference type="GO" id="GO:0016491">
    <property type="term" value="F:oxidoreductase activity"/>
    <property type="evidence" value="ECO:0007669"/>
    <property type="project" value="UniProtKB-KW"/>
</dbReference>
<organism evidence="2 3">
    <name type="scientific">Rhizodiscina lignyota</name>
    <dbReference type="NCBI Taxonomy" id="1504668"/>
    <lineage>
        <taxon>Eukaryota</taxon>
        <taxon>Fungi</taxon>
        <taxon>Dikarya</taxon>
        <taxon>Ascomycota</taxon>
        <taxon>Pezizomycotina</taxon>
        <taxon>Dothideomycetes</taxon>
        <taxon>Pleosporomycetidae</taxon>
        <taxon>Aulographales</taxon>
        <taxon>Rhizodiscinaceae</taxon>
        <taxon>Rhizodiscina</taxon>
    </lineage>
</organism>
<evidence type="ECO:0000313" key="2">
    <source>
        <dbReference type="EMBL" id="KAF2098681.1"/>
    </source>
</evidence>
<evidence type="ECO:0000313" key="3">
    <source>
        <dbReference type="Proteomes" id="UP000799772"/>
    </source>
</evidence>
<reference evidence="2" key="1">
    <citation type="journal article" date="2020" name="Stud. Mycol.">
        <title>101 Dothideomycetes genomes: a test case for predicting lifestyles and emergence of pathogens.</title>
        <authorList>
            <person name="Haridas S."/>
            <person name="Albert R."/>
            <person name="Binder M."/>
            <person name="Bloem J."/>
            <person name="Labutti K."/>
            <person name="Salamov A."/>
            <person name="Andreopoulos B."/>
            <person name="Baker S."/>
            <person name="Barry K."/>
            <person name="Bills G."/>
            <person name="Bluhm B."/>
            <person name="Cannon C."/>
            <person name="Castanera R."/>
            <person name="Culley D."/>
            <person name="Daum C."/>
            <person name="Ezra D."/>
            <person name="Gonzalez J."/>
            <person name="Henrissat B."/>
            <person name="Kuo A."/>
            <person name="Liang C."/>
            <person name="Lipzen A."/>
            <person name="Lutzoni F."/>
            <person name="Magnuson J."/>
            <person name="Mondo S."/>
            <person name="Nolan M."/>
            <person name="Ohm R."/>
            <person name="Pangilinan J."/>
            <person name="Park H.-J."/>
            <person name="Ramirez L."/>
            <person name="Alfaro M."/>
            <person name="Sun H."/>
            <person name="Tritt A."/>
            <person name="Yoshinaga Y."/>
            <person name="Zwiers L.-H."/>
            <person name="Turgeon B."/>
            <person name="Goodwin S."/>
            <person name="Spatafora J."/>
            <person name="Crous P."/>
            <person name="Grigoriev I."/>
        </authorList>
    </citation>
    <scope>NUCLEOTIDE SEQUENCE</scope>
    <source>
        <strain evidence="2">CBS 133067</strain>
    </source>
</reference>
<dbReference type="AlphaFoldDB" id="A0A9P4M5F2"/>
<comment type="caution">
    <text evidence="2">The sequence shown here is derived from an EMBL/GenBank/DDBJ whole genome shotgun (WGS) entry which is preliminary data.</text>
</comment>
<dbReference type="InterPro" id="IPR025337">
    <property type="entry name" value="Questin_oxidase-like"/>
</dbReference>
<dbReference type="OrthoDB" id="10004862at2759"/>
<accession>A0A9P4M5F2</accession>
<dbReference type="PANTHER" id="PTHR35870">
    <property type="entry name" value="PROTEIN, PUTATIVE (AFU_ORTHOLOGUE AFUA_5G03330)-RELATED"/>
    <property type="match status" value="1"/>
</dbReference>
<name>A0A9P4M5F2_9PEZI</name>
<evidence type="ECO:0000256" key="1">
    <source>
        <dbReference type="ARBA" id="ARBA00023002"/>
    </source>
</evidence>
<sequence length="466" mass="52541">MATNTRIVIAATKDKGNVHAQNVLQVTADKVSELLMKNHEQFHTYFFASALHNHIVHHLLALYALGATPDEVQKGYDVNSTYQTPAIVRSAQVSQKLNDPEQFKNRMGQGEFYDDFMKFFSEELAANGVQDTVNKFIFRGDDLADDMLARLFGGFLHPIIHLGYALEFDQPVLVAEALASTAVHDSWPSVVFLPAEKLAHQRERQPGITLVSLLGRLREDPVVSTAVRSDDPPNKVTGGLLPRAGDRLAEYLSAFTVAPDELQRKTAEMINAAIYTAACAQRPGKMEMFDFFLMHSVNTSIFVPVINQQEWISAANKCRLLERKARLDLALYAACRTPKLYPERVFQYQAKTPGDWESIFRRATSYQDDGHTSKLIRALKNGEEVTRPYAGAPGFQIPPEAFLTIAHMVMDSVERMDEPDYKFPKALSYFRDMNEQVIRVTLRWIRWCGLDEAWDDVPALPGNAML</sequence>
<gene>
    <name evidence="2" type="ORF">NA57DRAFT_39590</name>
</gene>
<dbReference type="Pfam" id="PF14027">
    <property type="entry name" value="Questin_oxidase"/>
    <property type="match status" value="1"/>
</dbReference>